<feature type="signal peptide" evidence="3">
    <location>
        <begin position="1"/>
        <end position="22"/>
    </location>
</feature>
<proteinExistence type="inferred from homology"/>
<dbReference type="InterPro" id="IPR025997">
    <property type="entry name" value="SBP_2_dom"/>
</dbReference>
<comment type="subcellular location">
    <subcellularLocation>
        <location evidence="1">Periplasm</location>
    </subcellularLocation>
</comment>
<evidence type="ECO:0000256" key="1">
    <source>
        <dbReference type="ARBA" id="ARBA00004418"/>
    </source>
</evidence>
<reference evidence="6" key="1">
    <citation type="submission" date="2016-10" db="EMBL/GenBank/DDBJ databases">
        <authorList>
            <person name="Varghese N."/>
            <person name="Submissions S."/>
        </authorList>
    </citation>
    <scope>NUCLEOTIDE SEQUENCE [LARGE SCALE GENOMIC DNA]</scope>
    <source>
        <strain evidence="6">BL36</strain>
    </source>
</reference>
<dbReference type="STRING" id="582667.SAMN05192568_1004129"/>
<protein>
    <submittedName>
        <fullName evidence="5">Monosaccharide ABC transporter substrate-binding protein, CUT2 family</fullName>
    </submittedName>
</protein>
<dbReference type="PANTHER" id="PTHR30036">
    <property type="entry name" value="D-XYLOSE-BINDING PERIPLASMIC PROTEIN"/>
    <property type="match status" value="1"/>
</dbReference>
<evidence type="ECO:0000259" key="4">
    <source>
        <dbReference type="Pfam" id="PF13407"/>
    </source>
</evidence>
<name>A0A1I4HCH6_9HYPH</name>
<organism evidence="5 6">
    <name type="scientific">Methylobacterium pseudosasicola</name>
    <dbReference type="NCBI Taxonomy" id="582667"/>
    <lineage>
        <taxon>Bacteria</taxon>
        <taxon>Pseudomonadati</taxon>
        <taxon>Pseudomonadota</taxon>
        <taxon>Alphaproteobacteria</taxon>
        <taxon>Hyphomicrobiales</taxon>
        <taxon>Methylobacteriaceae</taxon>
        <taxon>Methylobacterium</taxon>
    </lineage>
</organism>
<keyword evidence="3" id="KW-0732">Signal</keyword>
<dbReference type="OrthoDB" id="7941261at2"/>
<sequence length="345" mass="36167">MSVRLRLCAAIAALGLATAAWAAGLAGAPPPFDRGDVTVALVRYLSVGDFYQAYEAGARAQAKALGIDLRIFPGKQDAAQEREQVEQAIALGAKAIVIDHGLPESLKDVARKALDAGIKVVAFDVNLDHPRIPQVEQSDRALAQKALDQVVQENGTSFQAAYIYVAGFAPLDRRDAVWTAFKAAHPGVIEKARFGTVSDATASVVADQAKAALRANPDITVVFAPYDEFARGAKLAVNELNLADKVKIYSADVSTADIGEITEPGSPWVASVATNPAVVGAVSIRAAALALAGQDLGPRITVEPILLTQGALREAGVKTIADLNARIPAFGHSEAATAPWIPQPR</sequence>
<accession>A0A1I4HCH6</accession>
<dbReference type="InterPro" id="IPR028082">
    <property type="entry name" value="Peripla_BP_I"/>
</dbReference>
<gene>
    <name evidence="5" type="ORF">SAMN05192568_1004129</name>
</gene>
<dbReference type="PANTHER" id="PTHR30036:SF7">
    <property type="entry name" value="ABC TRANSPORTER PERIPLASMIC-BINDING PROTEIN YPHF"/>
    <property type="match status" value="1"/>
</dbReference>
<evidence type="ECO:0000313" key="6">
    <source>
        <dbReference type="Proteomes" id="UP000199048"/>
    </source>
</evidence>
<keyword evidence="6" id="KW-1185">Reference proteome</keyword>
<feature type="chain" id="PRO_5011532830" evidence="3">
    <location>
        <begin position="23"/>
        <end position="345"/>
    </location>
</feature>
<dbReference type="AlphaFoldDB" id="A0A1I4HCH6"/>
<evidence type="ECO:0000313" key="5">
    <source>
        <dbReference type="EMBL" id="SFL39297.1"/>
    </source>
</evidence>
<dbReference type="EMBL" id="FOTK01000004">
    <property type="protein sequence ID" value="SFL39297.1"/>
    <property type="molecule type" value="Genomic_DNA"/>
</dbReference>
<feature type="domain" description="Periplasmic binding protein" evidence="4">
    <location>
        <begin position="40"/>
        <end position="294"/>
    </location>
</feature>
<dbReference type="Gene3D" id="3.40.50.2300">
    <property type="match status" value="2"/>
</dbReference>
<evidence type="ECO:0000256" key="3">
    <source>
        <dbReference type="SAM" id="SignalP"/>
    </source>
</evidence>
<evidence type="ECO:0000256" key="2">
    <source>
        <dbReference type="ARBA" id="ARBA00007639"/>
    </source>
</evidence>
<dbReference type="GO" id="GO:0030246">
    <property type="term" value="F:carbohydrate binding"/>
    <property type="evidence" value="ECO:0007669"/>
    <property type="project" value="TreeGrafter"/>
</dbReference>
<dbReference type="InterPro" id="IPR050555">
    <property type="entry name" value="Bact_Solute-Bind_Prot2"/>
</dbReference>
<dbReference type="GO" id="GO:0030288">
    <property type="term" value="C:outer membrane-bounded periplasmic space"/>
    <property type="evidence" value="ECO:0007669"/>
    <property type="project" value="TreeGrafter"/>
</dbReference>
<comment type="similarity">
    <text evidence="2">Belongs to the bacterial solute-binding protein 2 family.</text>
</comment>
<dbReference type="Pfam" id="PF13407">
    <property type="entry name" value="Peripla_BP_4"/>
    <property type="match status" value="1"/>
</dbReference>
<dbReference type="RefSeq" id="WP_092038063.1">
    <property type="nucleotide sequence ID" value="NZ_FOTK01000004.1"/>
</dbReference>
<dbReference type="Proteomes" id="UP000199048">
    <property type="component" value="Unassembled WGS sequence"/>
</dbReference>
<dbReference type="SUPFAM" id="SSF53822">
    <property type="entry name" value="Periplasmic binding protein-like I"/>
    <property type="match status" value="1"/>
</dbReference>